<dbReference type="EMBL" id="JAHRIO010032604">
    <property type="protein sequence ID" value="MEQ2169316.1"/>
    <property type="molecule type" value="Genomic_DNA"/>
</dbReference>
<keyword evidence="2" id="KW-1185">Reference proteome</keyword>
<accession>A0ABV0NE31</accession>
<evidence type="ECO:0000313" key="1">
    <source>
        <dbReference type="EMBL" id="MEQ2169316.1"/>
    </source>
</evidence>
<sequence length="130" mass="14078">MRGGKVIGNRAKTTLHLNHLIIKAVGEGDEGLYILENSKDPNDLKNISLIVRGIAMKPLQGRISVSERSITVSAVTGADEGSYTIRDGEGLFTITDLQGFTVSTVQLGLKRKKGMELNGPRCHIEGFCCH</sequence>
<evidence type="ECO:0000313" key="2">
    <source>
        <dbReference type="Proteomes" id="UP001476798"/>
    </source>
</evidence>
<protein>
    <submittedName>
        <fullName evidence="1">Uncharacterized protein</fullName>
    </submittedName>
</protein>
<name>A0ABV0NE31_9TELE</name>
<proteinExistence type="predicted"/>
<comment type="caution">
    <text evidence="1">The sequence shown here is derived from an EMBL/GenBank/DDBJ whole genome shotgun (WGS) entry which is preliminary data.</text>
</comment>
<organism evidence="1 2">
    <name type="scientific">Goodea atripinnis</name>
    <dbReference type="NCBI Taxonomy" id="208336"/>
    <lineage>
        <taxon>Eukaryota</taxon>
        <taxon>Metazoa</taxon>
        <taxon>Chordata</taxon>
        <taxon>Craniata</taxon>
        <taxon>Vertebrata</taxon>
        <taxon>Euteleostomi</taxon>
        <taxon>Actinopterygii</taxon>
        <taxon>Neopterygii</taxon>
        <taxon>Teleostei</taxon>
        <taxon>Neoteleostei</taxon>
        <taxon>Acanthomorphata</taxon>
        <taxon>Ovalentaria</taxon>
        <taxon>Atherinomorphae</taxon>
        <taxon>Cyprinodontiformes</taxon>
        <taxon>Goodeidae</taxon>
        <taxon>Goodea</taxon>
    </lineage>
</organism>
<dbReference type="Proteomes" id="UP001476798">
    <property type="component" value="Unassembled WGS sequence"/>
</dbReference>
<gene>
    <name evidence="1" type="ORF">GOODEAATRI_023976</name>
</gene>
<reference evidence="1 2" key="1">
    <citation type="submission" date="2021-06" db="EMBL/GenBank/DDBJ databases">
        <authorList>
            <person name="Palmer J.M."/>
        </authorList>
    </citation>
    <scope>NUCLEOTIDE SEQUENCE [LARGE SCALE GENOMIC DNA]</scope>
    <source>
        <strain evidence="1 2">GA_2019</strain>
        <tissue evidence="1">Muscle</tissue>
    </source>
</reference>